<reference evidence="1 2" key="1">
    <citation type="submission" date="2023-09" db="EMBL/GenBank/DDBJ databases">
        <authorList>
            <person name="Wang M."/>
        </authorList>
    </citation>
    <scope>NUCLEOTIDE SEQUENCE [LARGE SCALE GENOMIC DNA]</scope>
    <source>
        <strain evidence="1">GT-2023</strain>
        <tissue evidence="1">Liver</tissue>
    </source>
</reference>
<protein>
    <submittedName>
        <fullName evidence="1">Uncharacterized protein</fullName>
    </submittedName>
</protein>
<accession>A0ABR3MUC9</accession>
<organism evidence="1 2">
    <name type="scientific">Cirrhinus molitorella</name>
    <name type="common">mud carp</name>
    <dbReference type="NCBI Taxonomy" id="172907"/>
    <lineage>
        <taxon>Eukaryota</taxon>
        <taxon>Metazoa</taxon>
        <taxon>Chordata</taxon>
        <taxon>Craniata</taxon>
        <taxon>Vertebrata</taxon>
        <taxon>Euteleostomi</taxon>
        <taxon>Actinopterygii</taxon>
        <taxon>Neopterygii</taxon>
        <taxon>Teleostei</taxon>
        <taxon>Ostariophysi</taxon>
        <taxon>Cypriniformes</taxon>
        <taxon>Cyprinidae</taxon>
        <taxon>Labeoninae</taxon>
        <taxon>Labeonini</taxon>
        <taxon>Cirrhinus</taxon>
    </lineage>
</organism>
<proteinExistence type="predicted"/>
<name>A0ABR3MUC9_9TELE</name>
<dbReference type="Proteomes" id="UP001558613">
    <property type="component" value="Unassembled WGS sequence"/>
</dbReference>
<gene>
    <name evidence="1" type="ORF">QQF64_033616</name>
</gene>
<sequence length="121" mass="13883">MALSSIATSIPLTCKLCPNNLLPDDGHEICPSWLSVQNLREALTDPCLHCSLLPMSERRLRLAELDPNSAVRLGQLEVTPPQPALPSHLRGRLHRKVTCIRVWRKIHFLRLFLSYLQRWQN</sequence>
<dbReference type="EMBL" id="JAYMGO010000009">
    <property type="protein sequence ID" value="KAL1268253.1"/>
    <property type="molecule type" value="Genomic_DNA"/>
</dbReference>
<evidence type="ECO:0000313" key="1">
    <source>
        <dbReference type="EMBL" id="KAL1268253.1"/>
    </source>
</evidence>
<keyword evidence="2" id="KW-1185">Reference proteome</keyword>
<evidence type="ECO:0000313" key="2">
    <source>
        <dbReference type="Proteomes" id="UP001558613"/>
    </source>
</evidence>
<comment type="caution">
    <text evidence="1">The sequence shown here is derived from an EMBL/GenBank/DDBJ whole genome shotgun (WGS) entry which is preliminary data.</text>
</comment>